<evidence type="ECO:0008006" key="10">
    <source>
        <dbReference type="Google" id="ProtNLM"/>
    </source>
</evidence>
<proteinExistence type="inferred from homology"/>
<gene>
    <name evidence="8" type="ORF">LSUE1_G008714</name>
</gene>
<evidence type="ECO:0000313" key="8">
    <source>
        <dbReference type="EMBL" id="TVY58885.1"/>
    </source>
</evidence>
<evidence type="ECO:0000256" key="4">
    <source>
        <dbReference type="ARBA" id="ARBA00022968"/>
    </source>
</evidence>
<protein>
    <recommendedName>
        <fullName evidence="10">Glycosyltransferase family 31 protein</fullName>
    </recommendedName>
</protein>
<keyword evidence="9" id="KW-1185">Reference proteome</keyword>
<organism evidence="8 9">
    <name type="scientific">Lachnellula suecica</name>
    <dbReference type="NCBI Taxonomy" id="602035"/>
    <lineage>
        <taxon>Eukaryota</taxon>
        <taxon>Fungi</taxon>
        <taxon>Dikarya</taxon>
        <taxon>Ascomycota</taxon>
        <taxon>Pezizomycotina</taxon>
        <taxon>Leotiomycetes</taxon>
        <taxon>Helotiales</taxon>
        <taxon>Lachnaceae</taxon>
        <taxon>Lachnellula</taxon>
    </lineage>
</organism>
<evidence type="ECO:0000313" key="9">
    <source>
        <dbReference type="Proteomes" id="UP000469558"/>
    </source>
</evidence>
<sequence>RMLRPASRPTFRSALLVIFFVLGYFYIYFSIFKPLYIRVLTSIPSRNSQDKDFSCIASSSTGRIVVSIKTGATEAADKIPALMESSLRCAENVFIFSDLEQDIGKYHLHDALDTVAASVTDNNPDFEFYSEQRELWKNQQDLTGLKRKKSAGDPEKLAAWSLDKYKFIHVLEKTWALKPDTDWYILIDADTYIVWSNIVSWLETLDPLKKSYFGSEVNIDGTRFAHGGSGIVLSKGIMQELVRNGTAGRWDSNMQTQCCGDLVLSQALAEYGTSLQDAWPLISGESPSTMPFGPGTPEYWCFPALTFHHVSPADMREFSHFEKERQATKMPLTHAELFKNLTVKSLTPHRENWDNLASEPGEFGNTGGVLIDAVSLDDCIRACEADEKCFQYSHHGSHCYIGMSVRLGYEKSADQEGIWRSGWNKTRLADWASKQPACDEIAFPSQDT</sequence>
<dbReference type="Gene3D" id="3.90.550.50">
    <property type="match status" value="1"/>
</dbReference>
<accession>A0A8T9BSG3</accession>
<feature type="transmembrane region" description="Helical" evidence="7">
    <location>
        <begin position="12"/>
        <end position="32"/>
    </location>
</feature>
<dbReference type="OrthoDB" id="414175at2759"/>
<dbReference type="EMBL" id="QGMK01002409">
    <property type="protein sequence ID" value="TVY58885.1"/>
    <property type="molecule type" value="Genomic_DNA"/>
</dbReference>
<dbReference type="PANTHER" id="PTHR23033">
    <property type="entry name" value="BETA1,3-GALACTOSYLTRANSFERASE"/>
    <property type="match status" value="1"/>
</dbReference>
<keyword evidence="3 7" id="KW-0812">Transmembrane</keyword>
<feature type="non-terminal residue" evidence="8">
    <location>
        <position position="1"/>
    </location>
</feature>
<evidence type="ECO:0000256" key="6">
    <source>
        <dbReference type="ARBA" id="ARBA00023136"/>
    </source>
</evidence>
<evidence type="ECO:0000256" key="7">
    <source>
        <dbReference type="SAM" id="Phobius"/>
    </source>
</evidence>
<dbReference type="AlphaFoldDB" id="A0A8T9BSG3"/>
<dbReference type="InterPro" id="IPR026050">
    <property type="entry name" value="C1GALT1/C1GALT1_chp1"/>
</dbReference>
<evidence type="ECO:0000256" key="2">
    <source>
        <dbReference type="ARBA" id="ARBA00006462"/>
    </source>
</evidence>
<keyword evidence="6 7" id="KW-0472">Membrane</keyword>
<comment type="caution">
    <text evidence="8">The sequence shown here is derived from an EMBL/GenBank/DDBJ whole genome shotgun (WGS) entry which is preliminary data.</text>
</comment>
<reference evidence="8 9" key="1">
    <citation type="submission" date="2018-05" db="EMBL/GenBank/DDBJ databases">
        <title>Genome sequencing and assembly of the regulated plant pathogen Lachnellula willkommii and related sister species for the development of diagnostic species identification markers.</title>
        <authorList>
            <person name="Giroux E."/>
            <person name="Bilodeau G."/>
        </authorList>
    </citation>
    <scope>NUCLEOTIDE SEQUENCE [LARGE SCALE GENOMIC DNA]</scope>
    <source>
        <strain evidence="8 9">CBS 268.59</strain>
    </source>
</reference>
<evidence type="ECO:0000256" key="1">
    <source>
        <dbReference type="ARBA" id="ARBA00004606"/>
    </source>
</evidence>
<evidence type="ECO:0000256" key="3">
    <source>
        <dbReference type="ARBA" id="ARBA00022692"/>
    </source>
</evidence>
<evidence type="ECO:0000256" key="5">
    <source>
        <dbReference type="ARBA" id="ARBA00022989"/>
    </source>
</evidence>
<dbReference type="PANTHER" id="PTHR23033:SF40">
    <property type="entry name" value="APPLE DOMAIN-CONTAINING PROTEIN"/>
    <property type="match status" value="1"/>
</dbReference>
<keyword evidence="5 7" id="KW-1133">Transmembrane helix</keyword>
<keyword evidence="4" id="KW-0735">Signal-anchor</keyword>
<comment type="subcellular location">
    <subcellularLocation>
        <location evidence="1">Membrane</location>
        <topology evidence="1">Single-pass type II membrane protein</topology>
    </subcellularLocation>
</comment>
<name>A0A8T9BSG3_9HELO</name>
<comment type="similarity">
    <text evidence="2">Belongs to the glycosyltransferase 31 family. Beta3-Gal-T subfamily.</text>
</comment>
<dbReference type="Proteomes" id="UP000469558">
    <property type="component" value="Unassembled WGS sequence"/>
</dbReference>
<dbReference type="GO" id="GO:0016020">
    <property type="term" value="C:membrane"/>
    <property type="evidence" value="ECO:0007669"/>
    <property type="project" value="UniProtKB-SubCell"/>
</dbReference>